<gene>
    <name evidence="1" type="ORF">O181_038943</name>
</gene>
<comment type="caution">
    <text evidence="1">The sequence shown here is derived from an EMBL/GenBank/DDBJ whole genome shotgun (WGS) entry which is preliminary data.</text>
</comment>
<evidence type="ECO:0000313" key="2">
    <source>
        <dbReference type="Proteomes" id="UP000765509"/>
    </source>
</evidence>
<protein>
    <submittedName>
        <fullName evidence="1">Uncharacterized protein</fullName>
    </submittedName>
</protein>
<dbReference type="EMBL" id="AVOT02015164">
    <property type="protein sequence ID" value="MBW0499228.1"/>
    <property type="molecule type" value="Genomic_DNA"/>
</dbReference>
<evidence type="ECO:0000313" key="1">
    <source>
        <dbReference type="EMBL" id="MBW0499228.1"/>
    </source>
</evidence>
<proteinExistence type="predicted"/>
<organism evidence="1 2">
    <name type="scientific">Austropuccinia psidii MF-1</name>
    <dbReference type="NCBI Taxonomy" id="1389203"/>
    <lineage>
        <taxon>Eukaryota</taxon>
        <taxon>Fungi</taxon>
        <taxon>Dikarya</taxon>
        <taxon>Basidiomycota</taxon>
        <taxon>Pucciniomycotina</taxon>
        <taxon>Pucciniomycetes</taxon>
        <taxon>Pucciniales</taxon>
        <taxon>Sphaerophragmiaceae</taxon>
        <taxon>Austropuccinia</taxon>
    </lineage>
</organism>
<dbReference type="Proteomes" id="UP000765509">
    <property type="component" value="Unassembled WGS sequence"/>
</dbReference>
<keyword evidence="2" id="KW-1185">Reference proteome</keyword>
<dbReference type="AlphaFoldDB" id="A0A9Q3DED9"/>
<accession>A0A9Q3DED9</accession>
<name>A0A9Q3DED9_9BASI</name>
<reference evidence="1" key="1">
    <citation type="submission" date="2021-03" db="EMBL/GenBank/DDBJ databases">
        <title>Draft genome sequence of rust myrtle Austropuccinia psidii MF-1, a brazilian biotype.</title>
        <authorList>
            <person name="Quecine M.C."/>
            <person name="Pachon D.M.R."/>
            <person name="Bonatelli M.L."/>
            <person name="Correr F.H."/>
            <person name="Franceschini L.M."/>
            <person name="Leite T.F."/>
            <person name="Margarido G.R.A."/>
            <person name="Almeida C.A."/>
            <person name="Ferrarezi J.A."/>
            <person name="Labate C.A."/>
        </authorList>
    </citation>
    <scope>NUCLEOTIDE SEQUENCE</scope>
    <source>
        <strain evidence="1">MF-1</strain>
    </source>
</reference>
<sequence length="168" mass="18574">MTPQDDLTESWLGWMSPSSGGNALELILSQDTLIGPDLAETGRQTQIVGSYCLPCPDGIGNHRHGILTQTQTVWRHEAGARHPLTAKRLDWRLAQRFSVVGQWSLWMEPGRLPKTQPVFLQRTGLGKKVAGARSLYQPSKQSKCTVQDSAGCKLQQHTSNQTNSVLNK</sequence>